<dbReference type="RefSeq" id="WP_352014875.1">
    <property type="nucleotide sequence ID" value="NZ_JBHSBC010000034.1"/>
</dbReference>
<evidence type="ECO:0000259" key="1">
    <source>
        <dbReference type="PROSITE" id="PS50943"/>
    </source>
</evidence>
<dbReference type="Gene3D" id="1.10.260.40">
    <property type="entry name" value="lambda repressor-like DNA-binding domains"/>
    <property type="match status" value="1"/>
</dbReference>
<name>A0ABV8F959_9ACTN</name>
<reference evidence="3" key="1">
    <citation type="journal article" date="2019" name="Int. J. Syst. Evol. Microbiol.">
        <title>The Global Catalogue of Microorganisms (GCM) 10K type strain sequencing project: providing services to taxonomists for standard genome sequencing and annotation.</title>
        <authorList>
            <consortium name="The Broad Institute Genomics Platform"/>
            <consortium name="The Broad Institute Genome Sequencing Center for Infectious Disease"/>
            <person name="Wu L."/>
            <person name="Ma J."/>
        </authorList>
    </citation>
    <scope>NUCLEOTIDE SEQUENCE [LARGE SCALE GENOMIC DNA]</scope>
    <source>
        <strain evidence="3">TBRC 7912</strain>
    </source>
</reference>
<evidence type="ECO:0000313" key="3">
    <source>
        <dbReference type="Proteomes" id="UP001595698"/>
    </source>
</evidence>
<feature type="domain" description="HTH cro/C1-type" evidence="1">
    <location>
        <begin position="45"/>
        <end position="80"/>
    </location>
</feature>
<protein>
    <submittedName>
        <fullName evidence="2">Helix-turn-helix domain-containing protein</fullName>
    </submittedName>
</protein>
<accession>A0ABV8F959</accession>
<dbReference type="InterPro" id="IPR010982">
    <property type="entry name" value="Lambda_DNA-bd_dom_sf"/>
</dbReference>
<evidence type="ECO:0000313" key="2">
    <source>
        <dbReference type="EMBL" id="MFC3984441.1"/>
    </source>
</evidence>
<organism evidence="2 3">
    <name type="scientific">Streptosporangium jomthongense</name>
    <dbReference type="NCBI Taxonomy" id="1193683"/>
    <lineage>
        <taxon>Bacteria</taxon>
        <taxon>Bacillati</taxon>
        <taxon>Actinomycetota</taxon>
        <taxon>Actinomycetes</taxon>
        <taxon>Streptosporangiales</taxon>
        <taxon>Streptosporangiaceae</taxon>
        <taxon>Streptosporangium</taxon>
    </lineage>
</organism>
<dbReference type="PROSITE" id="PS50943">
    <property type="entry name" value="HTH_CROC1"/>
    <property type="match status" value="1"/>
</dbReference>
<keyword evidence="3" id="KW-1185">Reference proteome</keyword>
<sequence>MSARAYRQPLAELVDHLFLTVLQQDGTSYSYEQVAREITERGTPISHTTLWRIRTGKTDDLSVSHLAGIADFFGVDLAYFFDEAYAAKVDAELELRIAMQNVGIRKVAMRAVGLSSMGVESLTKIVNVIREMEGLPPFDSEAEPDAQP</sequence>
<comment type="caution">
    <text evidence="2">The sequence shown here is derived from an EMBL/GenBank/DDBJ whole genome shotgun (WGS) entry which is preliminary data.</text>
</comment>
<dbReference type="SUPFAM" id="SSF47413">
    <property type="entry name" value="lambda repressor-like DNA-binding domains"/>
    <property type="match status" value="1"/>
</dbReference>
<dbReference type="Proteomes" id="UP001595698">
    <property type="component" value="Unassembled WGS sequence"/>
</dbReference>
<gene>
    <name evidence="2" type="ORF">ACFOYY_30185</name>
</gene>
<dbReference type="CDD" id="cd00093">
    <property type="entry name" value="HTH_XRE"/>
    <property type="match status" value="1"/>
</dbReference>
<dbReference type="InterPro" id="IPR001387">
    <property type="entry name" value="Cro/C1-type_HTH"/>
</dbReference>
<proteinExistence type="predicted"/>
<dbReference type="EMBL" id="JBHSBC010000034">
    <property type="protein sequence ID" value="MFC3984441.1"/>
    <property type="molecule type" value="Genomic_DNA"/>
</dbReference>